<evidence type="ECO:0000313" key="12">
    <source>
        <dbReference type="Proteomes" id="UP000838100"/>
    </source>
</evidence>
<accession>A0ABM9AHZ2</accession>
<feature type="domain" description="DHFR" evidence="10">
    <location>
        <begin position="1"/>
        <end position="159"/>
    </location>
</feature>
<gene>
    <name evidence="11" type="ORF">SIN8267_02992</name>
</gene>
<dbReference type="SUPFAM" id="SSF53597">
    <property type="entry name" value="Dihydrofolate reductase-like"/>
    <property type="match status" value="1"/>
</dbReference>
<dbReference type="PROSITE" id="PS51330">
    <property type="entry name" value="DHFR_2"/>
    <property type="match status" value="1"/>
</dbReference>
<comment type="function">
    <text evidence="7 8">Key enzyme in folate metabolism. Catalyzes an essential reaction for de novo glycine and purine synthesis, and for DNA precursor synthesis.</text>
</comment>
<dbReference type="InterPro" id="IPR001796">
    <property type="entry name" value="DHFR_dom"/>
</dbReference>
<keyword evidence="4 8" id="KW-0554">One-carbon metabolism</keyword>
<reference evidence="11" key="1">
    <citation type="submission" date="2021-12" db="EMBL/GenBank/DDBJ databases">
        <authorList>
            <person name="Rodrigo-Torres L."/>
            <person name="Arahal R. D."/>
            <person name="Lucena T."/>
        </authorList>
    </citation>
    <scope>NUCLEOTIDE SEQUENCE</scope>
    <source>
        <strain evidence="11">CECT 8267</strain>
    </source>
</reference>
<dbReference type="Gene3D" id="3.40.430.10">
    <property type="entry name" value="Dihydrofolate Reductase, subunit A"/>
    <property type="match status" value="1"/>
</dbReference>
<dbReference type="EMBL" id="CAKLPX010000004">
    <property type="protein sequence ID" value="CAH0992855.1"/>
    <property type="molecule type" value="Genomic_DNA"/>
</dbReference>
<evidence type="ECO:0000256" key="9">
    <source>
        <dbReference type="RuleBase" id="RU004474"/>
    </source>
</evidence>
<comment type="catalytic activity">
    <reaction evidence="8">
        <text>(6S)-5,6,7,8-tetrahydrofolate + NADP(+) = 7,8-dihydrofolate + NADPH + H(+)</text>
        <dbReference type="Rhea" id="RHEA:15009"/>
        <dbReference type="ChEBI" id="CHEBI:15378"/>
        <dbReference type="ChEBI" id="CHEBI:57451"/>
        <dbReference type="ChEBI" id="CHEBI:57453"/>
        <dbReference type="ChEBI" id="CHEBI:57783"/>
        <dbReference type="ChEBI" id="CHEBI:58349"/>
        <dbReference type="EC" id="1.5.1.3"/>
    </reaction>
</comment>
<dbReference type="PRINTS" id="PR00070">
    <property type="entry name" value="DHFR"/>
</dbReference>
<evidence type="ECO:0000256" key="1">
    <source>
        <dbReference type="ARBA" id="ARBA00004903"/>
    </source>
</evidence>
<evidence type="ECO:0000256" key="7">
    <source>
        <dbReference type="ARBA" id="ARBA00025067"/>
    </source>
</evidence>
<evidence type="ECO:0000256" key="8">
    <source>
        <dbReference type="PIRNR" id="PIRNR000194"/>
    </source>
</evidence>
<comment type="pathway">
    <text evidence="1 8">Cofactor biosynthesis; tetrahydrofolate biosynthesis; 5,6,7,8-tetrahydrofolate from 7,8-dihydrofolate: step 1/1.</text>
</comment>
<keyword evidence="12" id="KW-1185">Reference proteome</keyword>
<evidence type="ECO:0000259" key="10">
    <source>
        <dbReference type="PROSITE" id="PS51330"/>
    </source>
</evidence>
<sequence>MADNRVIGRNNQLPWYLPNDLKYFKRVTMAKPVIMGRKTFDSIGRPLPGRTNIVVTRNSDYQAEGVKVVHSLAEALAMAESIAIIEGGDEVMVIGGAQLYEEALPYTDNLYLTKVHSDSVEGDAYFPELDWAQWNQVSIERFAAEGPNPYDYSFCLYTRA</sequence>
<dbReference type="Pfam" id="PF00186">
    <property type="entry name" value="DHFR_1"/>
    <property type="match status" value="1"/>
</dbReference>
<dbReference type="InterPro" id="IPR012259">
    <property type="entry name" value="DHFR"/>
</dbReference>
<evidence type="ECO:0000256" key="3">
    <source>
        <dbReference type="ARBA" id="ARBA00012856"/>
    </source>
</evidence>
<comment type="caution">
    <text evidence="11">The sequence shown here is derived from an EMBL/GenBank/DDBJ whole genome shotgun (WGS) entry which is preliminary data.</text>
</comment>
<evidence type="ECO:0000256" key="6">
    <source>
        <dbReference type="ARBA" id="ARBA00023002"/>
    </source>
</evidence>
<keyword evidence="6 8" id="KW-0560">Oxidoreductase</keyword>
<dbReference type="EC" id="1.5.1.3" evidence="3 8"/>
<dbReference type="Proteomes" id="UP000838100">
    <property type="component" value="Unassembled WGS sequence"/>
</dbReference>
<evidence type="ECO:0000256" key="5">
    <source>
        <dbReference type="ARBA" id="ARBA00022857"/>
    </source>
</evidence>
<evidence type="ECO:0000313" key="11">
    <source>
        <dbReference type="EMBL" id="CAH0992855.1"/>
    </source>
</evidence>
<proteinExistence type="inferred from homology"/>
<dbReference type="PANTHER" id="PTHR48069">
    <property type="entry name" value="DIHYDROFOLATE REDUCTASE"/>
    <property type="match status" value="1"/>
</dbReference>
<dbReference type="InterPro" id="IPR017925">
    <property type="entry name" value="DHFR_CS"/>
</dbReference>
<protein>
    <recommendedName>
        <fullName evidence="3 8">Dihydrofolate reductase</fullName>
        <ecNumber evidence="3 8">1.5.1.3</ecNumber>
    </recommendedName>
</protein>
<dbReference type="InterPro" id="IPR024072">
    <property type="entry name" value="DHFR-like_dom_sf"/>
</dbReference>
<comment type="similarity">
    <text evidence="2 8 9">Belongs to the dihydrofolate reductase family.</text>
</comment>
<organism evidence="11 12">
    <name type="scientific">Sinobacterium norvegicum</name>
    <dbReference type="NCBI Taxonomy" id="1641715"/>
    <lineage>
        <taxon>Bacteria</taxon>
        <taxon>Pseudomonadati</taxon>
        <taxon>Pseudomonadota</taxon>
        <taxon>Gammaproteobacteria</taxon>
        <taxon>Cellvibrionales</taxon>
        <taxon>Spongiibacteraceae</taxon>
        <taxon>Sinobacterium</taxon>
    </lineage>
</organism>
<keyword evidence="5 8" id="KW-0521">NADP</keyword>
<dbReference type="PIRSF" id="PIRSF000194">
    <property type="entry name" value="DHFR"/>
    <property type="match status" value="1"/>
</dbReference>
<evidence type="ECO:0000256" key="2">
    <source>
        <dbReference type="ARBA" id="ARBA00009539"/>
    </source>
</evidence>
<evidence type="ECO:0000256" key="4">
    <source>
        <dbReference type="ARBA" id="ARBA00022563"/>
    </source>
</evidence>
<dbReference type="PANTHER" id="PTHR48069:SF3">
    <property type="entry name" value="DIHYDROFOLATE REDUCTASE"/>
    <property type="match status" value="1"/>
</dbReference>
<dbReference type="PROSITE" id="PS00075">
    <property type="entry name" value="DHFR_1"/>
    <property type="match status" value="1"/>
</dbReference>
<name>A0ABM9AHZ2_9GAMM</name>
<dbReference type="CDD" id="cd00209">
    <property type="entry name" value="DHFR"/>
    <property type="match status" value="1"/>
</dbReference>